<proteinExistence type="predicted"/>
<dbReference type="InterPro" id="IPR013083">
    <property type="entry name" value="Znf_RING/FYVE/PHD"/>
</dbReference>
<dbReference type="InterPro" id="IPR025829">
    <property type="entry name" value="Zn_knuckle_CX2CX3GHX4C"/>
</dbReference>
<keyword evidence="11" id="KW-1185">Reference proteome</keyword>
<dbReference type="CDD" id="cd16620">
    <property type="entry name" value="vRING-HC-C4C4_RBBP6"/>
    <property type="match status" value="1"/>
</dbReference>
<feature type="domain" description="CCHC-type" evidence="8">
    <location>
        <begin position="169"/>
        <end position="183"/>
    </location>
</feature>
<evidence type="ECO:0000259" key="8">
    <source>
        <dbReference type="PROSITE" id="PS50158"/>
    </source>
</evidence>
<dbReference type="Gene3D" id="3.30.40.10">
    <property type="entry name" value="Zinc/RING finger domain, C3HC4 (zinc finger)"/>
    <property type="match status" value="1"/>
</dbReference>
<keyword evidence="2" id="KW-0479">Metal-binding</keyword>
<dbReference type="SMART" id="SM01180">
    <property type="entry name" value="DWNN"/>
    <property type="match status" value="1"/>
</dbReference>
<feature type="compositionally biased region" description="Basic and acidic residues" evidence="7">
    <location>
        <begin position="338"/>
        <end position="356"/>
    </location>
</feature>
<dbReference type="PANTHER" id="PTHR15439:SF0">
    <property type="entry name" value="CELL DIVISION CYCLE AND APOPTOSIS REGULATOR PROTEIN 1-RELATED"/>
    <property type="match status" value="1"/>
</dbReference>
<dbReference type="InterPro" id="IPR014891">
    <property type="entry name" value="DWNN_domain"/>
</dbReference>
<comment type="caution">
    <text evidence="10">The sequence shown here is derived from an EMBL/GenBank/DDBJ whole genome shotgun (WGS) entry which is preliminary data.</text>
</comment>
<dbReference type="Gene3D" id="4.10.60.10">
    <property type="entry name" value="Zinc finger, CCHC-type"/>
    <property type="match status" value="1"/>
</dbReference>
<evidence type="ECO:0000256" key="2">
    <source>
        <dbReference type="ARBA" id="ARBA00022723"/>
    </source>
</evidence>
<evidence type="ECO:0000313" key="11">
    <source>
        <dbReference type="Proteomes" id="UP000800093"/>
    </source>
</evidence>
<dbReference type="GO" id="GO:0061630">
    <property type="term" value="F:ubiquitin protein ligase activity"/>
    <property type="evidence" value="ECO:0007669"/>
    <property type="project" value="InterPro"/>
</dbReference>
<dbReference type="InterPro" id="IPR033489">
    <property type="entry name" value="RBBP6"/>
</dbReference>
<dbReference type="SUPFAM" id="SSF57756">
    <property type="entry name" value="Retrovirus zinc finger-like domains"/>
    <property type="match status" value="1"/>
</dbReference>
<sequence length="661" mass="72077">MSSSIFYKFKNSKEPERIVFDGTGISVFELKREIITASGLGDGTDFDLHLYPEDQPTTEYDDDTTIISRSSTVIAVRRPAARGHGRAARYVSGRAPVRAIKKADSTKPVATPTAAGAAQSEADAEAAFLAESAQAWDQQKEALSHAKPVFHKKKPVNVPAHEPPPAYVCYRCNKKGHWIQACPTNDDPDFKPAPRAKRTTGIPRSFLKTVEKPADGDLEDTRGIMLNAEGEYVQVLTDTRAWEKFQEKTNVTKAQAANADAANKEMRERGLECPIDKRMFVDPVKTPCCGKTYCHDCIENALADGDLVCPNCSKDGVLIDDLIADDEMGGKIRAFEAEKAKDKVEKEQQAKEEAKAAAKPSSPSDNEQNNSVPVPTDEKAKASEINRSGSKSPQQNNVSLLASDVKSPLTVAAKPGSTSTPPPGTGGNASDTDASTTSKKRKEAPSDIKPPTAPKAMRMQKEQEARQTQDQSSAVEKNFFESMEALKNMPKNMPMPNTLPMSMGMPMNSMIGNMIPPSMNGMNPTNNMNGMNGFSNMSNWNGYNQGYPNNNWGNNMGYGNMNGGYNNIGGGYGNMGYGSMNGMNSIGGNMGYGGGWNQSQGYGNMGGYQNNMNSTGTFPNQQRTVFSEQPNDKDAYERKPLNPHRSQNKHRKQRAPDFHYV</sequence>
<dbReference type="EMBL" id="ML986591">
    <property type="protein sequence ID" value="KAF2267477.1"/>
    <property type="molecule type" value="Genomic_DNA"/>
</dbReference>
<keyword evidence="4" id="KW-0862">Zinc</keyword>
<evidence type="ECO:0000256" key="4">
    <source>
        <dbReference type="ARBA" id="ARBA00022833"/>
    </source>
</evidence>
<dbReference type="GO" id="GO:0006511">
    <property type="term" value="P:ubiquitin-dependent protein catabolic process"/>
    <property type="evidence" value="ECO:0007669"/>
    <property type="project" value="TreeGrafter"/>
</dbReference>
<reference evidence="11" key="1">
    <citation type="journal article" date="2020" name="Stud. Mycol.">
        <title>101 Dothideomycetes genomes: A test case for predicting lifestyles and emergence of pathogens.</title>
        <authorList>
            <person name="Haridas S."/>
            <person name="Albert R."/>
            <person name="Binder M."/>
            <person name="Bloem J."/>
            <person name="LaButti K."/>
            <person name="Salamov A."/>
            <person name="Andreopoulos B."/>
            <person name="Baker S."/>
            <person name="Barry K."/>
            <person name="Bills G."/>
            <person name="Bluhm B."/>
            <person name="Cannon C."/>
            <person name="Castanera R."/>
            <person name="Culley D."/>
            <person name="Daum C."/>
            <person name="Ezra D."/>
            <person name="Gonzalez J."/>
            <person name="Henrissat B."/>
            <person name="Kuo A."/>
            <person name="Liang C."/>
            <person name="Lipzen A."/>
            <person name="Lutzoni F."/>
            <person name="Magnuson J."/>
            <person name="Mondo S."/>
            <person name="Nolan M."/>
            <person name="Ohm R."/>
            <person name="Pangilinan J."/>
            <person name="Park H.-J."/>
            <person name="Ramirez L."/>
            <person name="Alfaro M."/>
            <person name="Sun H."/>
            <person name="Tritt A."/>
            <person name="Yoshinaga Y."/>
            <person name="Zwiers L.-H."/>
            <person name="Turgeon B."/>
            <person name="Goodwin S."/>
            <person name="Spatafora J."/>
            <person name="Crous P."/>
            <person name="Grigoriev I."/>
        </authorList>
    </citation>
    <scope>NUCLEOTIDE SEQUENCE [LARGE SCALE GENOMIC DNA]</scope>
    <source>
        <strain evidence="11">CBS 304.66</strain>
    </source>
</reference>
<dbReference type="GO" id="GO:0008270">
    <property type="term" value="F:zinc ion binding"/>
    <property type="evidence" value="ECO:0007669"/>
    <property type="project" value="UniProtKB-KW"/>
</dbReference>
<feature type="region of interest" description="Disordered" evidence="7">
    <location>
        <begin position="607"/>
        <end position="661"/>
    </location>
</feature>
<feature type="domain" description="DWNN" evidence="9">
    <location>
        <begin position="5"/>
        <end position="79"/>
    </location>
</feature>
<evidence type="ECO:0000256" key="3">
    <source>
        <dbReference type="ARBA" id="ARBA00022771"/>
    </source>
</evidence>
<dbReference type="Gene3D" id="3.10.20.90">
    <property type="entry name" value="Phosphatidylinositol 3-kinase Catalytic Subunit, Chain A, domain 1"/>
    <property type="match status" value="1"/>
</dbReference>
<organism evidence="10 11">
    <name type="scientific">Lojkania enalia</name>
    <dbReference type="NCBI Taxonomy" id="147567"/>
    <lineage>
        <taxon>Eukaryota</taxon>
        <taxon>Fungi</taxon>
        <taxon>Dikarya</taxon>
        <taxon>Ascomycota</taxon>
        <taxon>Pezizomycotina</taxon>
        <taxon>Dothideomycetes</taxon>
        <taxon>Pleosporomycetidae</taxon>
        <taxon>Pleosporales</taxon>
        <taxon>Pleosporales incertae sedis</taxon>
        <taxon>Lojkania</taxon>
    </lineage>
</organism>
<dbReference type="PANTHER" id="PTHR15439">
    <property type="entry name" value="RETINOBLASTOMA-BINDING PROTEIN 6"/>
    <property type="match status" value="1"/>
</dbReference>
<feature type="compositionally biased region" description="Polar residues" evidence="7">
    <location>
        <begin position="615"/>
        <end position="629"/>
    </location>
</feature>
<dbReference type="GO" id="GO:0006397">
    <property type="term" value="P:mRNA processing"/>
    <property type="evidence" value="ECO:0007669"/>
    <property type="project" value="InterPro"/>
</dbReference>
<dbReference type="PROSITE" id="PS50158">
    <property type="entry name" value="ZF_CCHC"/>
    <property type="match status" value="1"/>
</dbReference>
<dbReference type="InterPro" id="IPR001878">
    <property type="entry name" value="Znf_CCHC"/>
</dbReference>
<evidence type="ECO:0000256" key="5">
    <source>
        <dbReference type="ARBA" id="ARBA00023242"/>
    </source>
</evidence>
<keyword evidence="3 6" id="KW-0863">Zinc-finger</keyword>
<evidence type="ECO:0000256" key="6">
    <source>
        <dbReference type="PROSITE-ProRule" id="PRU00047"/>
    </source>
</evidence>
<dbReference type="InterPro" id="IPR036875">
    <property type="entry name" value="Znf_CCHC_sf"/>
</dbReference>
<evidence type="ECO:0000256" key="7">
    <source>
        <dbReference type="SAM" id="MobiDB-lite"/>
    </source>
</evidence>
<dbReference type="GO" id="GO:0005634">
    <property type="term" value="C:nucleus"/>
    <property type="evidence" value="ECO:0007669"/>
    <property type="project" value="UniProtKB-SubCell"/>
</dbReference>
<feature type="compositionally biased region" description="Polar residues" evidence="7">
    <location>
        <begin position="385"/>
        <end position="398"/>
    </location>
</feature>
<dbReference type="SUPFAM" id="SSF57850">
    <property type="entry name" value="RING/U-box"/>
    <property type="match status" value="1"/>
</dbReference>
<dbReference type="GO" id="GO:0016567">
    <property type="term" value="P:protein ubiquitination"/>
    <property type="evidence" value="ECO:0007669"/>
    <property type="project" value="InterPro"/>
</dbReference>
<name>A0A9P4N5T0_9PLEO</name>
<dbReference type="PROSITE" id="PS51282">
    <property type="entry name" value="DWNN"/>
    <property type="match status" value="1"/>
</dbReference>
<dbReference type="Pfam" id="PF13696">
    <property type="entry name" value="zf-CCHC_2"/>
    <property type="match status" value="1"/>
</dbReference>
<gene>
    <name evidence="10" type="ORF">CC78DRAFT_80322</name>
</gene>
<dbReference type="OrthoDB" id="106784at2759"/>
<comment type="subcellular location">
    <subcellularLocation>
        <location evidence="1">Nucleus</location>
    </subcellularLocation>
</comment>
<evidence type="ECO:0000313" key="10">
    <source>
        <dbReference type="EMBL" id="KAF2267477.1"/>
    </source>
</evidence>
<feature type="region of interest" description="Disordered" evidence="7">
    <location>
        <begin position="338"/>
        <end position="398"/>
    </location>
</feature>
<evidence type="ECO:0000259" key="9">
    <source>
        <dbReference type="PROSITE" id="PS51282"/>
    </source>
</evidence>
<feature type="compositionally biased region" description="Basic and acidic residues" evidence="7">
    <location>
        <begin position="630"/>
        <end position="640"/>
    </location>
</feature>
<protein>
    <submittedName>
        <fullName evidence="10">DWNN-domain-containing protein</fullName>
    </submittedName>
</protein>
<accession>A0A9P4N5T0</accession>
<dbReference type="AlphaFoldDB" id="A0A9P4N5T0"/>
<feature type="region of interest" description="Disordered" evidence="7">
    <location>
        <begin position="411"/>
        <end position="474"/>
    </location>
</feature>
<evidence type="ECO:0000256" key="1">
    <source>
        <dbReference type="ARBA" id="ARBA00004123"/>
    </source>
</evidence>
<feature type="compositionally biased region" description="Polar residues" evidence="7">
    <location>
        <begin position="361"/>
        <end position="373"/>
    </location>
</feature>
<feature type="compositionally biased region" description="Polar residues" evidence="7">
    <location>
        <begin position="428"/>
        <end position="437"/>
    </location>
</feature>
<keyword evidence="5" id="KW-0539">Nucleus</keyword>
<dbReference type="Proteomes" id="UP000800093">
    <property type="component" value="Unassembled WGS sequence"/>
</dbReference>
<dbReference type="GO" id="GO:0003676">
    <property type="term" value="F:nucleic acid binding"/>
    <property type="evidence" value="ECO:0007669"/>
    <property type="project" value="InterPro"/>
</dbReference>
<dbReference type="SMART" id="SM00343">
    <property type="entry name" value="ZnF_C2HC"/>
    <property type="match status" value="1"/>
</dbReference>
<dbReference type="Pfam" id="PF08783">
    <property type="entry name" value="DWNN"/>
    <property type="match status" value="1"/>
</dbReference>